<feature type="transmembrane region" description="Helical" evidence="7">
    <location>
        <begin position="12"/>
        <end position="33"/>
    </location>
</feature>
<comment type="caution">
    <text evidence="8">The sequence shown here is derived from an EMBL/GenBank/DDBJ whole genome shotgun (WGS) entry which is preliminary data.</text>
</comment>
<dbReference type="GO" id="GO:0005886">
    <property type="term" value="C:plasma membrane"/>
    <property type="evidence" value="ECO:0007669"/>
    <property type="project" value="UniProtKB-SubCell"/>
</dbReference>
<accession>A0A1Y4QK25</accession>
<name>A0A1Y4QK25_9FIRM</name>
<reference evidence="9" key="1">
    <citation type="submission" date="2017-04" db="EMBL/GenBank/DDBJ databases">
        <title>Function of individual gut microbiota members based on whole genome sequencing of pure cultures obtained from chicken caecum.</title>
        <authorList>
            <person name="Medvecky M."/>
            <person name="Cejkova D."/>
            <person name="Polansky O."/>
            <person name="Karasova D."/>
            <person name="Kubasova T."/>
            <person name="Cizek A."/>
            <person name="Rychlik I."/>
        </authorList>
    </citation>
    <scope>NUCLEOTIDE SEQUENCE [LARGE SCALE GENOMIC DNA]</scope>
    <source>
        <strain evidence="9">An149</strain>
    </source>
</reference>
<feature type="transmembrane region" description="Helical" evidence="7">
    <location>
        <begin position="167"/>
        <end position="187"/>
    </location>
</feature>
<proteinExistence type="predicted"/>
<feature type="transmembrane region" description="Helical" evidence="7">
    <location>
        <begin position="135"/>
        <end position="160"/>
    </location>
</feature>
<feature type="transmembrane region" description="Helical" evidence="7">
    <location>
        <begin position="193"/>
        <end position="211"/>
    </location>
</feature>
<dbReference type="Pfam" id="PF01554">
    <property type="entry name" value="MatE"/>
    <property type="match status" value="2"/>
</dbReference>
<evidence type="ECO:0000256" key="6">
    <source>
        <dbReference type="ARBA" id="ARBA00023136"/>
    </source>
</evidence>
<feature type="transmembrane region" description="Helical" evidence="7">
    <location>
        <begin position="59"/>
        <end position="82"/>
    </location>
</feature>
<evidence type="ECO:0000256" key="7">
    <source>
        <dbReference type="SAM" id="Phobius"/>
    </source>
</evidence>
<dbReference type="PANTHER" id="PTHR43549:SF3">
    <property type="entry name" value="MULTIDRUG RESISTANCE PROTEIN YPNP-RELATED"/>
    <property type="match status" value="1"/>
</dbReference>
<dbReference type="AlphaFoldDB" id="A0A1Y4QK25"/>
<feature type="transmembrane region" description="Helical" evidence="7">
    <location>
        <begin position="389"/>
        <end position="410"/>
    </location>
</feature>
<organism evidence="8 9">
    <name type="scientific">Thomasclavelia spiroformis</name>
    <dbReference type="NCBI Taxonomy" id="29348"/>
    <lineage>
        <taxon>Bacteria</taxon>
        <taxon>Bacillati</taxon>
        <taxon>Bacillota</taxon>
        <taxon>Erysipelotrichia</taxon>
        <taxon>Erysipelotrichales</taxon>
        <taxon>Coprobacillaceae</taxon>
        <taxon>Thomasclavelia</taxon>
    </lineage>
</organism>
<evidence type="ECO:0000256" key="3">
    <source>
        <dbReference type="ARBA" id="ARBA00022475"/>
    </source>
</evidence>
<dbReference type="RefSeq" id="WP_087255433.1">
    <property type="nucleotide sequence ID" value="NZ_CALURN010000035.1"/>
</dbReference>
<evidence type="ECO:0000256" key="2">
    <source>
        <dbReference type="ARBA" id="ARBA00022448"/>
    </source>
</evidence>
<dbReference type="InterPro" id="IPR002528">
    <property type="entry name" value="MATE_fam"/>
</dbReference>
<keyword evidence="5 7" id="KW-1133">Transmembrane helix</keyword>
<dbReference type="InterPro" id="IPR052031">
    <property type="entry name" value="Membrane_Transporter-Flippase"/>
</dbReference>
<dbReference type="InterPro" id="IPR048279">
    <property type="entry name" value="MdtK-like"/>
</dbReference>
<keyword evidence="6 7" id="KW-0472">Membrane</keyword>
<dbReference type="Proteomes" id="UP000196258">
    <property type="component" value="Unassembled WGS sequence"/>
</dbReference>
<sequence>MDKELDLTTGVIWKQLLLFFFPILIGTFFQQLYNTVDTVIVGKYVGTNALAAVGSTGNLINLIVNFFIGLSSGATVVIAQFYGSNDDIKVSKAVHTSIAMSFICGVVMMVFGLLFSRQCLNMIGVPSDIINDATAYMKLYFLSMIPGVIYNIGAGILRAIGDSKTPLYYLIICSGVNVFFDLLFVAYFKIGVAGAAIATVIAQFVCAILVMRKLMKSKHSYQLRLKEIKIDAAILKRIIKIGIPAGIQSTMYSISNIVLQTSINVYGTNTIASWAAYVKIDALFWMVMGAFGSTITTFTGQNYGAGLMKRVNQGMKTCLFMAFVSAGLISSFLWVFGSNITVLFSNDIKIINECSEIIRFLTPFYFTYCCVEIFSGIMRGCGKSLEPMIIVCLGICVLRIFWVLFIAPIFSSFNMLLVSYPITWSVTSILFLFVYHRFRIKKL</sequence>
<dbReference type="GO" id="GO:0015297">
    <property type="term" value="F:antiporter activity"/>
    <property type="evidence" value="ECO:0007669"/>
    <property type="project" value="InterPro"/>
</dbReference>
<dbReference type="NCBIfam" id="TIGR00797">
    <property type="entry name" value="matE"/>
    <property type="match status" value="1"/>
</dbReference>
<evidence type="ECO:0000313" key="9">
    <source>
        <dbReference type="Proteomes" id="UP000196258"/>
    </source>
</evidence>
<feature type="transmembrane region" description="Helical" evidence="7">
    <location>
        <begin position="94"/>
        <end position="115"/>
    </location>
</feature>
<dbReference type="EMBL" id="NFLB01000004">
    <property type="protein sequence ID" value="OUQ05645.1"/>
    <property type="molecule type" value="Genomic_DNA"/>
</dbReference>
<feature type="transmembrane region" description="Helical" evidence="7">
    <location>
        <begin position="318"/>
        <end position="337"/>
    </location>
</feature>
<gene>
    <name evidence="8" type="ORF">B5E91_04320</name>
</gene>
<keyword evidence="4 7" id="KW-0812">Transmembrane</keyword>
<dbReference type="CDD" id="cd13138">
    <property type="entry name" value="MATE_yoeA_like"/>
    <property type="match status" value="1"/>
</dbReference>
<protein>
    <submittedName>
        <fullName evidence="8">MATE family efflux transporter</fullName>
    </submittedName>
</protein>
<keyword evidence="3" id="KW-1003">Cell membrane</keyword>
<evidence type="ECO:0000256" key="4">
    <source>
        <dbReference type="ARBA" id="ARBA00022692"/>
    </source>
</evidence>
<feature type="transmembrane region" description="Helical" evidence="7">
    <location>
        <begin position="416"/>
        <end position="435"/>
    </location>
</feature>
<dbReference type="PANTHER" id="PTHR43549">
    <property type="entry name" value="MULTIDRUG RESISTANCE PROTEIN YPNP-RELATED"/>
    <property type="match status" value="1"/>
</dbReference>
<evidence type="ECO:0000256" key="5">
    <source>
        <dbReference type="ARBA" id="ARBA00022989"/>
    </source>
</evidence>
<keyword evidence="2" id="KW-0813">Transport</keyword>
<feature type="transmembrane region" description="Helical" evidence="7">
    <location>
        <begin position="357"/>
        <end position="377"/>
    </location>
</feature>
<dbReference type="PIRSF" id="PIRSF006603">
    <property type="entry name" value="DinF"/>
    <property type="match status" value="1"/>
</dbReference>
<evidence type="ECO:0000256" key="1">
    <source>
        <dbReference type="ARBA" id="ARBA00004651"/>
    </source>
</evidence>
<comment type="subcellular location">
    <subcellularLocation>
        <location evidence="1">Cell membrane</location>
        <topology evidence="1">Multi-pass membrane protein</topology>
    </subcellularLocation>
</comment>
<dbReference type="GO" id="GO:0042910">
    <property type="term" value="F:xenobiotic transmembrane transporter activity"/>
    <property type="evidence" value="ECO:0007669"/>
    <property type="project" value="InterPro"/>
</dbReference>
<evidence type="ECO:0000313" key="8">
    <source>
        <dbReference type="EMBL" id="OUQ05645.1"/>
    </source>
</evidence>